<gene>
    <name evidence="1" type="ORF">BIW11_12720</name>
</gene>
<comment type="caution">
    <text evidence="1">The sequence shown here is derived from an EMBL/GenBank/DDBJ whole genome shotgun (WGS) entry which is preliminary data.</text>
</comment>
<dbReference type="InParanoid" id="A0A1V9X546"/>
<reference evidence="1 2" key="1">
    <citation type="journal article" date="2017" name="Gigascience">
        <title>Draft genome of the honey bee ectoparasitic mite, Tropilaelaps mercedesae, is shaped by the parasitic life history.</title>
        <authorList>
            <person name="Dong X."/>
            <person name="Armstrong S.D."/>
            <person name="Xia D."/>
            <person name="Makepeace B.L."/>
            <person name="Darby A.C."/>
            <person name="Kadowaki T."/>
        </authorList>
    </citation>
    <scope>NUCLEOTIDE SEQUENCE [LARGE SCALE GENOMIC DNA]</scope>
    <source>
        <strain evidence="1">Wuxi-XJTLU</strain>
    </source>
</reference>
<accession>A0A1V9X546</accession>
<evidence type="ECO:0000313" key="2">
    <source>
        <dbReference type="Proteomes" id="UP000192247"/>
    </source>
</evidence>
<evidence type="ECO:0000313" key="1">
    <source>
        <dbReference type="EMBL" id="OQR68729.1"/>
    </source>
</evidence>
<dbReference type="Gene3D" id="6.10.140.1320">
    <property type="match status" value="1"/>
</dbReference>
<dbReference type="EMBL" id="MNPL01023411">
    <property type="protein sequence ID" value="OQR68729.1"/>
    <property type="molecule type" value="Genomic_DNA"/>
</dbReference>
<keyword evidence="2" id="KW-1185">Reference proteome</keyword>
<sequence length="42" mass="4836">MQLRVATQGAVVGMLTLGCCYQLYKRLTFKDELHHPEDKKGR</sequence>
<dbReference type="Proteomes" id="UP000192247">
    <property type="component" value="Unassembled WGS sequence"/>
</dbReference>
<protein>
    <submittedName>
        <fullName evidence="1">Uncharacterized protein</fullName>
    </submittedName>
</protein>
<dbReference type="OrthoDB" id="10003563at2759"/>
<organism evidence="1 2">
    <name type="scientific">Tropilaelaps mercedesae</name>
    <dbReference type="NCBI Taxonomy" id="418985"/>
    <lineage>
        <taxon>Eukaryota</taxon>
        <taxon>Metazoa</taxon>
        <taxon>Ecdysozoa</taxon>
        <taxon>Arthropoda</taxon>
        <taxon>Chelicerata</taxon>
        <taxon>Arachnida</taxon>
        <taxon>Acari</taxon>
        <taxon>Parasitiformes</taxon>
        <taxon>Mesostigmata</taxon>
        <taxon>Gamasina</taxon>
        <taxon>Dermanyssoidea</taxon>
        <taxon>Laelapidae</taxon>
        <taxon>Tropilaelaps</taxon>
    </lineage>
</organism>
<dbReference type="PROSITE" id="PS51257">
    <property type="entry name" value="PROKAR_LIPOPROTEIN"/>
    <property type="match status" value="1"/>
</dbReference>
<name>A0A1V9X546_9ACAR</name>
<dbReference type="AlphaFoldDB" id="A0A1V9X546"/>
<proteinExistence type="predicted"/>